<dbReference type="PANTHER" id="PTHR42776">
    <property type="entry name" value="SERINE PEPTIDASE S9 FAMILY MEMBER"/>
    <property type="match status" value="1"/>
</dbReference>
<dbReference type="SUPFAM" id="SSF82171">
    <property type="entry name" value="DPP6 N-terminal domain-like"/>
    <property type="match status" value="1"/>
</dbReference>
<accession>A0A1R0GUY9</accession>
<dbReference type="Gene3D" id="2.120.10.30">
    <property type="entry name" value="TolB, C-terminal domain"/>
    <property type="match status" value="2"/>
</dbReference>
<evidence type="ECO:0000256" key="4">
    <source>
        <dbReference type="ARBA" id="ARBA00022801"/>
    </source>
</evidence>
<dbReference type="FunFam" id="3.40.50.1820:FF:000028">
    <property type="entry name" value="S9 family peptidase"/>
    <property type="match status" value="1"/>
</dbReference>
<evidence type="ECO:0000313" key="10">
    <source>
        <dbReference type="Proteomes" id="UP000187455"/>
    </source>
</evidence>
<evidence type="ECO:0000256" key="3">
    <source>
        <dbReference type="ARBA" id="ARBA00022729"/>
    </source>
</evidence>
<keyword evidence="10" id="KW-1185">Reference proteome</keyword>
<keyword evidence="2" id="KW-0645">Protease</keyword>
<evidence type="ECO:0000256" key="5">
    <source>
        <dbReference type="ARBA" id="ARBA00022825"/>
    </source>
</evidence>
<dbReference type="PANTHER" id="PTHR42776:SF13">
    <property type="entry name" value="DIPEPTIDYL-PEPTIDASE 5"/>
    <property type="match status" value="1"/>
</dbReference>
<dbReference type="InterPro" id="IPR029058">
    <property type="entry name" value="AB_hydrolase_fold"/>
</dbReference>
<evidence type="ECO:0000256" key="1">
    <source>
        <dbReference type="ARBA" id="ARBA00010040"/>
    </source>
</evidence>
<dbReference type="SUPFAM" id="SSF53474">
    <property type="entry name" value="alpha/beta-Hydrolases"/>
    <property type="match status" value="1"/>
</dbReference>
<reference evidence="9 10" key="1">
    <citation type="journal article" date="2016" name="Mol. Biol. Evol.">
        <title>Genome-Wide Survey of Gut Fungi (Harpellales) Reveals the First Horizontally Transferred Ubiquitin Gene from a Mosquito Host.</title>
        <authorList>
            <person name="Wang Y."/>
            <person name="White M.M."/>
            <person name="Kvist S."/>
            <person name="Moncalvo J.M."/>
        </authorList>
    </citation>
    <scope>NUCLEOTIDE SEQUENCE [LARGE SCALE GENOMIC DNA]</scope>
    <source>
        <strain evidence="9 10">ALG-7-W6</strain>
    </source>
</reference>
<evidence type="ECO:0000256" key="7">
    <source>
        <dbReference type="SAM" id="SignalP"/>
    </source>
</evidence>
<evidence type="ECO:0000256" key="2">
    <source>
        <dbReference type="ARBA" id="ARBA00022670"/>
    </source>
</evidence>
<evidence type="ECO:0000259" key="8">
    <source>
        <dbReference type="Pfam" id="PF00326"/>
    </source>
</evidence>
<dbReference type="AlphaFoldDB" id="A0A1R0GUY9"/>
<keyword evidence="3 7" id="KW-0732">Signal</keyword>
<dbReference type="Pfam" id="PF00326">
    <property type="entry name" value="Peptidase_S9"/>
    <property type="match status" value="1"/>
</dbReference>
<dbReference type="Gene3D" id="3.40.50.1820">
    <property type="entry name" value="alpha/beta hydrolase"/>
    <property type="match status" value="1"/>
</dbReference>
<dbReference type="STRING" id="133383.A0A1R0GUY9"/>
<dbReference type="InterPro" id="IPR011042">
    <property type="entry name" value="6-blade_b-propeller_TolB-like"/>
</dbReference>
<evidence type="ECO:0000313" key="9">
    <source>
        <dbReference type="EMBL" id="OLY80713.1"/>
    </source>
</evidence>
<dbReference type="InterPro" id="IPR011659">
    <property type="entry name" value="WD40"/>
</dbReference>
<comment type="caution">
    <text evidence="9">The sequence shown here is derived from an EMBL/GenBank/DDBJ whole genome shotgun (WGS) entry which is preliminary data.</text>
</comment>
<feature type="domain" description="Peptidase S9 prolyl oligopeptidase catalytic" evidence="8">
    <location>
        <begin position="489"/>
        <end position="698"/>
    </location>
</feature>
<comment type="similarity">
    <text evidence="1">Belongs to the peptidase S9C family.</text>
</comment>
<name>A0A1R0GUY9_9FUNG</name>
<evidence type="ECO:0000256" key="6">
    <source>
        <dbReference type="ARBA" id="ARBA00032829"/>
    </source>
</evidence>
<dbReference type="Proteomes" id="UP000187455">
    <property type="component" value="Unassembled WGS sequence"/>
</dbReference>
<feature type="chain" id="PRO_5012954949" description="Dipeptidyl-peptidase V" evidence="7">
    <location>
        <begin position="19"/>
        <end position="705"/>
    </location>
</feature>
<dbReference type="GO" id="GO:0006508">
    <property type="term" value="P:proteolysis"/>
    <property type="evidence" value="ECO:0007669"/>
    <property type="project" value="UniProtKB-KW"/>
</dbReference>
<keyword evidence="5" id="KW-0720">Serine protease</keyword>
<proteinExistence type="inferred from homology"/>
<dbReference type="EMBL" id="LSSL01003209">
    <property type="protein sequence ID" value="OLY80713.1"/>
    <property type="molecule type" value="Genomic_DNA"/>
</dbReference>
<dbReference type="InterPro" id="IPR001375">
    <property type="entry name" value="Peptidase_S9_cat"/>
</dbReference>
<sequence length="705" mass="79438">MKFQWIFSISLFSHLALSDVFNPDPSLFPDWSEYTKFDPAQYIQLKRMSSPAISPNRKQMVYQQYQYNKTSNSGRANLRWVDISKGFSSAIDLTPNVKGQGDTSPIWINDNTVAFLATRGTPNTNIFTVSTVDGSVSQVTNFTNGVSGIVYGSQAKRIAFISKVYQGMGIEESAAERARIDGLPSSGVVHKKLFVRHWNEWILQDRYQLFTIPVSDQGSVKPTGDPVNIVEKYTGEWGLEPDSYNFSPDGKSILFSAKIQGKEEAWQTEAGVFQAPVDGSSAPVRLNSNFKGAASSPVYSPDGTSIAWLQMGTPGYESDQNQVILYKIASQSQTRLIPYWEKSPLLIKFSDDSKKIIFTAPFEKDRPLFIIDIASNTATRFTSNGTVRSMFQIDSNSFIISLSTLQFPDSLFILDTSQDSGKLTQLTFENKAVLDTLWLSPTQTFWFNGAMNESVQAMLLYPFGFDPTKKYPVIYLIHGGPQQSWNDGWSTAWSPNMYANQGFVVVIVNFHGGDAYGQKFTDSIRHNWGTYPYEDLMTGLDVLISNAHYVDPSNIVGIGASYGGYMVNWLNGHTDRFKAFVNHDGVFNTVGMYYMTEELWFMEHDMGIPWIVADREIYEANNPERFTANWKTPTLFIHSEFDFRIPVSEGISAFTVLQRKGIDSKLLYFPDEDHFVSKPPNQLKWLSEILGFSGSHTNTTVWQLD</sequence>
<dbReference type="OrthoDB" id="416344at2759"/>
<dbReference type="GO" id="GO:0004252">
    <property type="term" value="F:serine-type endopeptidase activity"/>
    <property type="evidence" value="ECO:0007669"/>
    <property type="project" value="TreeGrafter"/>
</dbReference>
<feature type="signal peptide" evidence="7">
    <location>
        <begin position="1"/>
        <end position="18"/>
    </location>
</feature>
<keyword evidence="4" id="KW-0378">Hydrolase</keyword>
<gene>
    <name evidence="9" type="ORF">AYI68_g5187</name>
</gene>
<protein>
    <recommendedName>
        <fullName evidence="6">Dipeptidyl-peptidase V</fullName>
    </recommendedName>
</protein>
<dbReference type="Pfam" id="PF07676">
    <property type="entry name" value="PD40"/>
    <property type="match status" value="2"/>
</dbReference>
<organism evidence="9 10">
    <name type="scientific">Smittium mucronatum</name>
    <dbReference type="NCBI Taxonomy" id="133383"/>
    <lineage>
        <taxon>Eukaryota</taxon>
        <taxon>Fungi</taxon>
        <taxon>Fungi incertae sedis</taxon>
        <taxon>Zoopagomycota</taxon>
        <taxon>Kickxellomycotina</taxon>
        <taxon>Harpellomycetes</taxon>
        <taxon>Harpellales</taxon>
        <taxon>Legeriomycetaceae</taxon>
        <taxon>Smittium</taxon>
    </lineage>
</organism>